<accession>A0ABC9YSE6</accession>
<evidence type="ECO:0000313" key="1">
    <source>
        <dbReference type="EMBL" id="GAP28409.1"/>
    </source>
</evidence>
<evidence type="ECO:0008006" key="3">
    <source>
        <dbReference type="Google" id="ProtNLM"/>
    </source>
</evidence>
<evidence type="ECO:0000313" key="2">
    <source>
        <dbReference type="Proteomes" id="UP000037179"/>
    </source>
</evidence>
<dbReference type="RefSeq" id="WP_193776011.1">
    <property type="nucleotide sequence ID" value="NZ_BBYQ01000034.1"/>
</dbReference>
<proteinExistence type="predicted"/>
<sequence length="129" mass="14831">GLSLPAAVIELYRLTGRAQAGDIELFGTFDKGVIVDADGEVHRDDEHWVRIGLIGNDNLLINLITGEVMFADQYFWRYGENDASRIVAPDLLTYFDECMTGPRYREFVTDEELEEEDGWYRFLQDNNFA</sequence>
<protein>
    <recommendedName>
        <fullName evidence="3">SMI1/KNR4 family protein</fullName>
    </recommendedName>
</protein>
<dbReference type="AlphaFoldDB" id="A0ABC9YSE6"/>
<gene>
    <name evidence="1" type="ORF">NSK11_contig00034-0043</name>
</gene>
<comment type="caution">
    <text evidence="1">The sequence shown here is derived from an EMBL/GenBank/DDBJ whole genome shotgun (WGS) entry which is preliminary data.</text>
</comment>
<organism evidence="1 2">
    <name type="scientific">Nocardia seriolae</name>
    <dbReference type="NCBI Taxonomy" id="37332"/>
    <lineage>
        <taxon>Bacteria</taxon>
        <taxon>Bacillati</taxon>
        <taxon>Actinomycetota</taxon>
        <taxon>Actinomycetes</taxon>
        <taxon>Mycobacteriales</taxon>
        <taxon>Nocardiaceae</taxon>
        <taxon>Nocardia</taxon>
    </lineage>
</organism>
<reference evidence="1 2" key="2">
    <citation type="journal article" date="2016" name="Genome Announc.">
        <title>Draft Genome Sequence of Erythromycin- and Oxytetracycline-Sensitive Nocardia seriolae Strain U-1 (NBRC 110359).</title>
        <authorList>
            <person name="Imajoh M."/>
            <person name="Sukeda M."/>
            <person name="Shimizu M."/>
            <person name="Yamane J."/>
            <person name="Ohnishi K."/>
            <person name="Oshima S."/>
        </authorList>
    </citation>
    <scope>NUCLEOTIDE SEQUENCE [LARGE SCALE GENOMIC DNA]</scope>
    <source>
        <strain evidence="1 2">U-1</strain>
    </source>
</reference>
<feature type="non-terminal residue" evidence="1">
    <location>
        <position position="1"/>
    </location>
</feature>
<dbReference type="EMBL" id="BBYQ01000034">
    <property type="protein sequence ID" value="GAP28409.1"/>
    <property type="molecule type" value="Genomic_DNA"/>
</dbReference>
<name>A0ABC9YSE6_9NOCA</name>
<reference evidence="2" key="1">
    <citation type="submission" date="2015-07" db="EMBL/GenBank/DDBJ databases">
        <title>Nocardia seriolae U-1 whole genome shotgun sequence.</title>
        <authorList>
            <person name="Imajoh M."/>
            <person name="Fukumoto Y."/>
            <person name="Sukeda M."/>
            <person name="Yamane J."/>
            <person name="Yamasaki K."/>
            <person name="Shimizu M."/>
            <person name="Ohnishi K."/>
            <person name="Oshima S."/>
        </authorList>
    </citation>
    <scope>NUCLEOTIDE SEQUENCE [LARGE SCALE GENOMIC DNA]</scope>
    <source>
        <strain evidence="2">U-1</strain>
    </source>
</reference>
<keyword evidence="2" id="KW-1185">Reference proteome</keyword>
<dbReference type="Proteomes" id="UP000037179">
    <property type="component" value="Unassembled WGS sequence"/>
</dbReference>